<accession>A0A5M8QRL7</accession>
<dbReference type="RefSeq" id="WP_139012957.1">
    <property type="nucleotide sequence ID" value="NZ_VBSN01000044.1"/>
</dbReference>
<dbReference type="AlphaFoldDB" id="A0A5M8QRL7"/>
<gene>
    <name evidence="1" type="ORF">FEM33_15610</name>
</gene>
<protein>
    <submittedName>
        <fullName evidence="1">Uncharacterized protein</fullName>
    </submittedName>
</protein>
<evidence type="ECO:0000313" key="1">
    <source>
        <dbReference type="EMBL" id="KAA6438845.1"/>
    </source>
</evidence>
<evidence type="ECO:0000313" key="2">
    <source>
        <dbReference type="Proteomes" id="UP000323994"/>
    </source>
</evidence>
<reference evidence="1 2" key="1">
    <citation type="submission" date="2019-05" db="EMBL/GenBank/DDBJ databases">
        <authorList>
            <person name="Qu J.-H."/>
        </authorList>
    </citation>
    <scope>NUCLEOTIDE SEQUENCE [LARGE SCALE GENOMIC DNA]</scope>
    <source>
        <strain evidence="1 2">NS28</strain>
    </source>
</reference>
<sequence>MKRAESKCEECGLEHQSTVYSVKLTLKDEDGRYKLRSIWFRDIRDANRENTEWRDIKPVKVILTIAHLDHDESNHEVTDDRLKALCQACHCRYDAKEKWRRITNKEF</sequence>
<keyword evidence="2" id="KW-1185">Reference proteome</keyword>
<proteinExistence type="predicted"/>
<dbReference type="EMBL" id="VBSN01000044">
    <property type="protein sequence ID" value="KAA6438845.1"/>
    <property type="molecule type" value="Genomic_DNA"/>
</dbReference>
<dbReference type="Proteomes" id="UP000323994">
    <property type="component" value="Unassembled WGS sequence"/>
</dbReference>
<dbReference type="OrthoDB" id="1072451at2"/>
<organism evidence="1 2">
    <name type="scientific">Dyadobacter flavalbus</name>
    <dbReference type="NCBI Taxonomy" id="2579942"/>
    <lineage>
        <taxon>Bacteria</taxon>
        <taxon>Pseudomonadati</taxon>
        <taxon>Bacteroidota</taxon>
        <taxon>Cytophagia</taxon>
        <taxon>Cytophagales</taxon>
        <taxon>Spirosomataceae</taxon>
        <taxon>Dyadobacter</taxon>
    </lineage>
</organism>
<comment type="caution">
    <text evidence="1">The sequence shown here is derived from an EMBL/GenBank/DDBJ whole genome shotgun (WGS) entry which is preliminary data.</text>
</comment>
<name>A0A5M8QRL7_9BACT</name>